<gene>
    <name evidence="1" type="ORF">UFOVP99_25</name>
</gene>
<evidence type="ECO:0000313" key="1">
    <source>
        <dbReference type="EMBL" id="CAB4128310.1"/>
    </source>
</evidence>
<reference evidence="1" key="1">
    <citation type="submission" date="2020-04" db="EMBL/GenBank/DDBJ databases">
        <authorList>
            <person name="Chiriac C."/>
            <person name="Salcher M."/>
            <person name="Ghai R."/>
            <person name="Kavagutti S V."/>
        </authorList>
    </citation>
    <scope>NUCLEOTIDE SEQUENCE</scope>
</reference>
<accession>A0A6J5L6Q8</accession>
<dbReference type="EMBL" id="LR796221">
    <property type="protein sequence ID" value="CAB4128310.1"/>
    <property type="molecule type" value="Genomic_DNA"/>
</dbReference>
<proteinExistence type="predicted"/>
<sequence>MALSIELPNNDDGTLDYWRITEEQRDHDAGLVLYTIAGYRSAEARKAGRRPLAQITGALSPATIGKTTHTVETADLYAHAARPSDPVICTQEMVNAGHYAPELLGQPVMPQAAPNPLAGAASC</sequence>
<name>A0A6J5L6Q8_9CAUD</name>
<protein>
    <submittedName>
        <fullName evidence="1">Uncharacterized protein</fullName>
    </submittedName>
</protein>
<organism evidence="1">
    <name type="scientific">uncultured Caudovirales phage</name>
    <dbReference type="NCBI Taxonomy" id="2100421"/>
    <lineage>
        <taxon>Viruses</taxon>
        <taxon>Duplodnaviria</taxon>
        <taxon>Heunggongvirae</taxon>
        <taxon>Uroviricota</taxon>
        <taxon>Caudoviricetes</taxon>
        <taxon>Peduoviridae</taxon>
        <taxon>Maltschvirus</taxon>
        <taxon>Maltschvirus maltsch</taxon>
    </lineage>
</organism>